<dbReference type="eggNOG" id="COG1802">
    <property type="taxonomic scope" value="Bacteria"/>
</dbReference>
<keyword evidence="6" id="KW-1185">Reference proteome</keyword>
<evidence type="ECO:0000256" key="1">
    <source>
        <dbReference type="ARBA" id="ARBA00023015"/>
    </source>
</evidence>
<dbReference type="EMBL" id="CP003096">
    <property type="protein sequence ID" value="AER67471.1"/>
    <property type="molecule type" value="Genomic_DNA"/>
</dbReference>
<dbReference type="InterPro" id="IPR036390">
    <property type="entry name" value="WH_DNA-bd_sf"/>
</dbReference>
<dbReference type="Pfam" id="PF00392">
    <property type="entry name" value="GntR"/>
    <property type="match status" value="1"/>
</dbReference>
<dbReference type="OrthoDB" id="389878at2"/>
<dbReference type="SUPFAM" id="SSF46785">
    <property type="entry name" value="Winged helix' DNA-binding domain"/>
    <property type="match status" value="1"/>
</dbReference>
<keyword evidence="3" id="KW-0804">Transcription</keyword>
<dbReference type="InterPro" id="IPR008920">
    <property type="entry name" value="TF_FadR/GntR_C"/>
</dbReference>
<evidence type="ECO:0000313" key="5">
    <source>
        <dbReference type="EMBL" id="AER67471.1"/>
    </source>
</evidence>
<dbReference type="PANTHER" id="PTHR43537">
    <property type="entry name" value="TRANSCRIPTIONAL REGULATOR, GNTR FAMILY"/>
    <property type="match status" value="1"/>
</dbReference>
<evidence type="ECO:0000313" key="6">
    <source>
        <dbReference type="Proteomes" id="UP000005868"/>
    </source>
</evidence>
<dbReference type="SMART" id="SM00895">
    <property type="entry name" value="FCD"/>
    <property type="match status" value="1"/>
</dbReference>
<dbReference type="Gene3D" id="1.20.120.530">
    <property type="entry name" value="GntR ligand-binding domain-like"/>
    <property type="match status" value="1"/>
</dbReference>
<dbReference type="Proteomes" id="UP000005868">
    <property type="component" value="Chromosome"/>
</dbReference>
<dbReference type="InterPro" id="IPR000524">
    <property type="entry name" value="Tscrpt_reg_HTH_GntR"/>
</dbReference>
<sequence length="238" mass="28028">MMGLYALRGNKSLREKVYDFLKGQMNEGKLVPGSIINLQEISKNLGISMTPLREALVKLEVEGFITIIPRRGVVLNTLTLSKIKEIYRVIGSLEAAALEDFYPLMNEETLSNLKELNTKMREALKSKDFDGYMDMNRNFHETWLVGCGNEELYKVVKSMKERLYEFPRNVDLILEWEEVSLSEHQMIIQYLEEKNIQKAVHYLKDVHWSYQQQEFYIKQYYAKHLENLEKMRKGFPTL</sequence>
<dbReference type="SMART" id="SM00345">
    <property type="entry name" value="HTH_GNTR"/>
    <property type="match status" value="1"/>
</dbReference>
<dbReference type="SUPFAM" id="SSF48008">
    <property type="entry name" value="GntR ligand-binding domain-like"/>
    <property type="match status" value="1"/>
</dbReference>
<name>G7V8L0_THELD</name>
<evidence type="ECO:0000259" key="4">
    <source>
        <dbReference type="PROSITE" id="PS50949"/>
    </source>
</evidence>
<dbReference type="KEGG" id="tli:Tlie_1749"/>
<proteinExistence type="predicted"/>
<gene>
    <name evidence="5" type="ordered locus">Tlie_1749</name>
</gene>
<dbReference type="GO" id="GO:0003700">
    <property type="term" value="F:DNA-binding transcription factor activity"/>
    <property type="evidence" value="ECO:0007669"/>
    <property type="project" value="InterPro"/>
</dbReference>
<accession>G7V8L0</accession>
<dbReference type="InterPro" id="IPR036388">
    <property type="entry name" value="WH-like_DNA-bd_sf"/>
</dbReference>
<evidence type="ECO:0000256" key="2">
    <source>
        <dbReference type="ARBA" id="ARBA00023125"/>
    </source>
</evidence>
<reference evidence="5 6" key="2">
    <citation type="journal article" date="2012" name="Stand. Genomic Sci.">
        <title>Genome sequence of the moderately thermophilic, amino-acid-degrading and sulfur-reducing bacterium Thermovirga lienii type strain (Cas60314(T)).</title>
        <authorList>
            <person name="Goker M."/>
            <person name="Saunders E."/>
            <person name="Lapidus A."/>
            <person name="Nolan M."/>
            <person name="Lucas S."/>
            <person name="Hammon N."/>
            <person name="Deshpande S."/>
            <person name="Cheng J.F."/>
            <person name="Han C."/>
            <person name="Tapia R."/>
            <person name="Goodwin L.A."/>
            <person name="Pitluck S."/>
            <person name="Liolios K."/>
            <person name="Mavromatis K."/>
            <person name="Pagani I."/>
            <person name="Ivanova N."/>
            <person name="Mikhailova N."/>
            <person name="Pati A."/>
            <person name="Chen A."/>
            <person name="Palaniappan K."/>
            <person name="Land M."/>
            <person name="Chang Y.J."/>
            <person name="Jeffries C.D."/>
            <person name="Brambilla E.M."/>
            <person name="Rohde M."/>
            <person name="Spring S."/>
            <person name="Detter J.C."/>
            <person name="Woyke T."/>
            <person name="Bristow J."/>
            <person name="Eisen J.A."/>
            <person name="Markowitz V."/>
            <person name="Hugenholtz P."/>
            <person name="Kyrpides N.C."/>
            <person name="Klenk H.P."/>
        </authorList>
    </citation>
    <scope>NUCLEOTIDE SEQUENCE [LARGE SCALE GENOMIC DNA]</scope>
    <source>
        <strain evidence="6">ATCC BAA-1197 / DSM 17291 / Cas60314</strain>
    </source>
</reference>
<keyword evidence="1" id="KW-0805">Transcription regulation</keyword>
<evidence type="ECO:0000256" key="3">
    <source>
        <dbReference type="ARBA" id="ARBA00023163"/>
    </source>
</evidence>
<dbReference type="Gene3D" id="1.10.10.10">
    <property type="entry name" value="Winged helix-like DNA-binding domain superfamily/Winged helix DNA-binding domain"/>
    <property type="match status" value="1"/>
</dbReference>
<keyword evidence="2" id="KW-0238">DNA-binding</keyword>
<dbReference type="PANTHER" id="PTHR43537:SF24">
    <property type="entry name" value="GLUCONATE OPERON TRANSCRIPTIONAL REPRESSOR"/>
    <property type="match status" value="1"/>
</dbReference>
<dbReference type="Pfam" id="PF07729">
    <property type="entry name" value="FCD"/>
    <property type="match status" value="1"/>
</dbReference>
<feature type="domain" description="HTH gntR-type" evidence="4">
    <location>
        <begin position="11"/>
        <end position="78"/>
    </location>
</feature>
<organism evidence="5 6">
    <name type="scientific">Thermovirga lienii (strain ATCC BAA-1197 / DSM 17291 / Cas60314)</name>
    <dbReference type="NCBI Taxonomy" id="580340"/>
    <lineage>
        <taxon>Bacteria</taxon>
        <taxon>Thermotogati</taxon>
        <taxon>Synergistota</taxon>
        <taxon>Synergistia</taxon>
        <taxon>Synergistales</taxon>
        <taxon>Thermovirgaceae</taxon>
        <taxon>Thermovirga</taxon>
    </lineage>
</organism>
<dbReference type="InterPro" id="IPR011711">
    <property type="entry name" value="GntR_C"/>
</dbReference>
<dbReference type="STRING" id="580340.Tlie_1749"/>
<dbReference type="AlphaFoldDB" id="G7V8L0"/>
<dbReference type="HOGENOM" id="CLU_017584_5_2_0"/>
<reference evidence="6" key="1">
    <citation type="submission" date="2011-10" db="EMBL/GenBank/DDBJ databases">
        <title>The complete genome of chromosome of Thermovirga lienii DSM 17291.</title>
        <authorList>
            <consortium name="US DOE Joint Genome Institute (JGI-PGF)"/>
            <person name="Lucas S."/>
            <person name="Copeland A."/>
            <person name="Lapidus A."/>
            <person name="Glavina del Rio T."/>
            <person name="Dalin E."/>
            <person name="Tice H."/>
            <person name="Bruce D."/>
            <person name="Goodwin L."/>
            <person name="Pitluck S."/>
            <person name="Peters L."/>
            <person name="Mikhailova N."/>
            <person name="Saunders E."/>
            <person name="Kyrpides N."/>
            <person name="Mavromatis K."/>
            <person name="Ivanova N."/>
            <person name="Last F.I."/>
            <person name="Brettin T."/>
            <person name="Detter J.C."/>
            <person name="Han C."/>
            <person name="Larimer F."/>
            <person name="Land M."/>
            <person name="Hauser L."/>
            <person name="Markowitz V."/>
            <person name="Cheng J.-F."/>
            <person name="Hugenholtz P."/>
            <person name="Woyke T."/>
            <person name="Wu D."/>
            <person name="Spring S."/>
            <person name="Schroeder M."/>
            <person name="Brambilla E.-M."/>
            <person name="Klenk H.-P."/>
            <person name="Eisen J.A."/>
        </authorList>
    </citation>
    <scope>NUCLEOTIDE SEQUENCE [LARGE SCALE GENOMIC DNA]</scope>
    <source>
        <strain evidence="6">ATCC BAA-1197 / DSM 17291 / Cas60314</strain>
    </source>
</reference>
<dbReference type="GO" id="GO:0003677">
    <property type="term" value="F:DNA binding"/>
    <property type="evidence" value="ECO:0007669"/>
    <property type="project" value="UniProtKB-KW"/>
</dbReference>
<protein>
    <submittedName>
        <fullName evidence="5">Transcriptional regulator, GntR family</fullName>
    </submittedName>
</protein>
<dbReference type="PROSITE" id="PS50949">
    <property type="entry name" value="HTH_GNTR"/>
    <property type="match status" value="1"/>
</dbReference>